<dbReference type="PANTHER" id="PTHR11820">
    <property type="entry name" value="ACYLPYRUVASE"/>
    <property type="match status" value="1"/>
</dbReference>
<sequence>MRLAVFDDWRLGLVQEASVHDITELVPATFDEWPEQRMTWLIRNWDTIAGQIPASVTGPGRPLSEVTLRAATPAPPQVFAIPANYHAHLGEIGKRSITTGGRTARQVGFFLKAAGSVSGAGDPIELPAGSNRRFDHECELAVVIGTGGRNIPRDQALEHVFGYSCLIDLTMRIEPGEFEEDRSLRKSFSTFTPVGPWLVTADEVGDTTEMTSRLLVNGEERQSARIGDMILGIPEAIELISSVVELKPGDVIASGTPKGVGPLKAGDTVEIGIDRIGSMALDVREAAVSPRPF</sequence>
<dbReference type="InterPro" id="IPR036663">
    <property type="entry name" value="Fumarylacetoacetase_C_sf"/>
</dbReference>
<name>A0ABV6F9H6_9MICC</name>
<accession>A0ABV6F9H6</accession>
<dbReference type="PANTHER" id="PTHR11820:SF7">
    <property type="entry name" value="ACYLPYRUVASE FAHD1, MITOCHONDRIAL"/>
    <property type="match status" value="1"/>
</dbReference>
<evidence type="ECO:0000259" key="2">
    <source>
        <dbReference type="Pfam" id="PF01557"/>
    </source>
</evidence>
<keyword evidence="3" id="KW-0378">Hydrolase</keyword>
<keyword evidence="4" id="KW-1185">Reference proteome</keyword>
<dbReference type="Pfam" id="PF01557">
    <property type="entry name" value="FAA_hydrolase"/>
    <property type="match status" value="1"/>
</dbReference>
<dbReference type="EMBL" id="JBHLWH010000042">
    <property type="protein sequence ID" value="MFC0249740.1"/>
    <property type="molecule type" value="Genomic_DNA"/>
</dbReference>
<dbReference type="RefSeq" id="WP_378042928.1">
    <property type="nucleotide sequence ID" value="NZ_JBHLWH010000042.1"/>
</dbReference>
<dbReference type="Gene3D" id="3.90.850.10">
    <property type="entry name" value="Fumarylacetoacetase-like, C-terminal domain"/>
    <property type="match status" value="1"/>
</dbReference>
<feature type="domain" description="Fumarylacetoacetase-like C-terminal" evidence="2">
    <location>
        <begin position="78"/>
        <end position="283"/>
    </location>
</feature>
<comment type="caution">
    <text evidence="3">The sequence shown here is derived from an EMBL/GenBank/DDBJ whole genome shotgun (WGS) entry which is preliminary data.</text>
</comment>
<dbReference type="InterPro" id="IPR011234">
    <property type="entry name" value="Fumarylacetoacetase-like_C"/>
</dbReference>
<reference evidence="3 4" key="1">
    <citation type="submission" date="2024-09" db="EMBL/GenBank/DDBJ databases">
        <authorList>
            <person name="Sun Q."/>
            <person name="Mori K."/>
        </authorList>
    </citation>
    <scope>NUCLEOTIDE SEQUENCE [LARGE SCALE GENOMIC DNA]</scope>
    <source>
        <strain evidence="3 4">CCM 7609</strain>
    </source>
</reference>
<gene>
    <name evidence="3" type="ORF">ACFFIO_14640</name>
</gene>
<dbReference type="SUPFAM" id="SSF56529">
    <property type="entry name" value="FAH"/>
    <property type="match status" value="1"/>
</dbReference>
<evidence type="ECO:0000313" key="3">
    <source>
        <dbReference type="EMBL" id="MFC0249740.1"/>
    </source>
</evidence>
<evidence type="ECO:0000256" key="1">
    <source>
        <dbReference type="ARBA" id="ARBA00022723"/>
    </source>
</evidence>
<protein>
    <submittedName>
        <fullName evidence="3">Fumarylacetoacetate hydrolase family protein</fullName>
    </submittedName>
</protein>
<keyword evidence="1" id="KW-0479">Metal-binding</keyword>
<proteinExistence type="predicted"/>
<dbReference type="GO" id="GO:0016787">
    <property type="term" value="F:hydrolase activity"/>
    <property type="evidence" value="ECO:0007669"/>
    <property type="project" value="UniProtKB-KW"/>
</dbReference>
<evidence type="ECO:0000313" key="4">
    <source>
        <dbReference type="Proteomes" id="UP001589766"/>
    </source>
</evidence>
<organism evidence="3 4">
    <name type="scientific">Citricoccus parietis</name>
    <dbReference type="NCBI Taxonomy" id="592307"/>
    <lineage>
        <taxon>Bacteria</taxon>
        <taxon>Bacillati</taxon>
        <taxon>Actinomycetota</taxon>
        <taxon>Actinomycetes</taxon>
        <taxon>Micrococcales</taxon>
        <taxon>Micrococcaceae</taxon>
        <taxon>Citricoccus</taxon>
    </lineage>
</organism>
<dbReference type="Proteomes" id="UP001589766">
    <property type="component" value="Unassembled WGS sequence"/>
</dbReference>